<sequence>MFVMSEMEESWPHPRLTAELRGQEAAESTLLQAAESGRLPHAWLLSGPRGVGKATLAYRFARYLLTEANREVGLFGDAPAGLQVDPEDPVFRRVAASGHSDLLTLERRADDKGKMRSIIPVEDVRRLLAFARMTAGEGGWRVAIVDSIDETNRNAANALLKILEEPPPRCIILLVSHAPGALLPTIRSRCCQLALAPLPQDVIVDLLREHQPSLSPEEAAALARLSDGSIGRALSLARHGGLGLYEDLIALIATLPRLDIKALHALADKWGQGKNPAAFQTGMELFIWWLGRLIRAGSTGGQLAEVVPGEAALAARLLAGRPLAQWLGLWEKISRLFARTEAANLDRKQVVLTAFLDLETVAA</sequence>
<dbReference type="GO" id="GO:0009360">
    <property type="term" value="C:DNA polymerase III complex"/>
    <property type="evidence" value="ECO:0007669"/>
    <property type="project" value="TreeGrafter"/>
</dbReference>
<dbReference type="SMART" id="SM00382">
    <property type="entry name" value="AAA"/>
    <property type="match status" value="1"/>
</dbReference>
<evidence type="ECO:0000259" key="1">
    <source>
        <dbReference type="SMART" id="SM00382"/>
    </source>
</evidence>
<dbReference type="PANTHER" id="PTHR11669:SF8">
    <property type="entry name" value="DNA POLYMERASE III SUBUNIT DELTA"/>
    <property type="match status" value="1"/>
</dbReference>
<dbReference type="InterPro" id="IPR003593">
    <property type="entry name" value="AAA+_ATPase"/>
</dbReference>
<organism evidence="2 3">
    <name type="scientific">Pelagibius litoralis</name>
    <dbReference type="NCBI Taxonomy" id="374515"/>
    <lineage>
        <taxon>Bacteria</taxon>
        <taxon>Pseudomonadati</taxon>
        <taxon>Pseudomonadota</taxon>
        <taxon>Alphaproteobacteria</taxon>
        <taxon>Rhodospirillales</taxon>
        <taxon>Rhodovibrionaceae</taxon>
        <taxon>Pelagibius</taxon>
    </lineage>
</organism>
<dbReference type="NCBIfam" id="NF005677">
    <property type="entry name" value="PRK07471.1"/>
    <property type="match status" value="1"/>
</dbReference>
<comment type="caution">
    <text evidence="2">The sequence shown here is derived from an EMBL/GenBank/DDBJ whole genome shotgun (WGS) entry which is preliminary data.</text>
</comment>
<dbReference type="EMBL" id="JAAQPH010000002">
    <property type="protein sequence ID" value="NIA67750.1"/>
    <property type="molecule type" value="Genomic_DNA"/>
</dbReference>
<name>A0A967C3D7_9PROT</name>
<keyword evidence="2" id="KW-0808">Transferase</keyword>
<dbReference type="PANTHER" id="PTHR11669">
    <property type="entry name" value="REPLICATION FACTOR C / DNA POLYMERASE III GAMMA-TAU SUBUNIT"/>
    <property type="match status" value="1"/>
</dbReference>
<dbReference type="AlphaFoldDB" id="A0A967C3D7"/>
<dbReference type="InterPro" id="IPR027417">
    <property type="entry name" value="P-loop_NTPase"/>
</dbReference>
<dbReference type="SUPFAM" id="SSF52540">
    <property type="entry name" value="P-loop containing nucleoside triphosphate hydrolases"/>
    <property type="match status" value="1"/>
</dbReference>
<feature type="domain" description="AAA+ ATPase" evidence="1">
    <location>
        <begin position="39"/>
        <end position="198"/>
    </location>
</feature>
<dbReference type="GO" id="GO:0006261">
    <property type="term" value="P:DNA-templated DNA replication"/>
    <property type="evidence" value="ECO:0007669"/>
    <property type="project" value="TreeGrafter"/>
</dbReference>
<proteinExistence type="predicted"/>
<dbReference type="GO" id="GO:0003887">
    <property type="term" value="F:DNA-directed DNA polymerase activity"/>
    <property type="evidence" value="ECO:0007669"/>
    <property type="project" value="UniProtKB-EC"/>
</dbReference>
<gene>
    <name evidence="2" type="ORF">HBA54_04030</name>
</gene>
<evidence type="ECO:0000313" key="2">
    <source>
        <dbReference type="EMBL" id="NIA67750.1"/>
    </source>
</evidence>
<keyword evidence="2" id="KW-0548">Nucleotidyltransferase</keyword>
<accession>A0A967C3D7</accession>
<protein>
    <submittedName>
        <fullName evidence="2">DNA polymerase III subunit delta</fullName>
        <ecNumber evidence="2">2.7.7.7</ecNumber>
    </submittedName>
</protein>
<dbReference type="Pfam" id="PF13177">
    <property type="entry name" value="DNA_pol3_delta2"/>
    <property type="match status" value="1"/>
</dbReference>
<dbReference type="EC" id="2.7.7.7" evidence="2"/>
<dbReference type="Gene3D" id="3.40.50.300">
    <property type="entry name" value="P-loop containing nucleotide triphosphate hydrolases"/>
    <property type="match status" value="1"/>
</dbReference>
<keyword evidence="3" id="KW-1185">Reference proteome</keyword>
<evidence type="ECO:0000313" key="3">
    <source>
        <dbReference type="Proteomes" id="UP000761264"/>
    </source>
</evidence>
<dbReference type="Proteomes" id="UP000761264">
    <property type="component" value="Unassembled WGS sequence"/>
</dbReference>
<dbReference type="InterPro" id="IPR050238">
    <property type="entry name" value="DNA_Rep/Repair_Clamp_Loader"/>
</dbReference>
<reference evidence="2" key="1">
    <citation type="submission" date="2020-03" db="EMBL/GenBank/DDBJ databases">
        <title>Genome of Pelagibius litoralis DSM 21314T.</title>
        <authorList>
            <person name="Wang G."/>
        </authorList>
    </citation>
    <scope>NUCLEOTIDE SEQUENCE</scope>
    <source>
        <strain evidence="2">DSM 21314</strain>
    </source>
</reference>